<evidence type="ECO:0000256" key="6">
    <source>
        <dbReference type="ARBA" id="ARBA00022989"/>
    </source>
</evidence>
<keyword evidence="11" id="KW-1185">Reference proteome</keyword>
<dbReference type="OrthoDB" id="9807115at2"/>
<comment type="caution">
    <text evidence="10">The sequence shown here is derived from an EMBL/GenBank/DDBJ whole genome shotgun (WGS) entry which is preliminary data.</text>
</comment>
<dbReference type="Proteomes" id="UP000245396">
    <property type="component" value="Unassembled WGS sequence"/>
</dbReference>
<dbReference type="RefSeq" id="WP_019172529.1">
    <property type="nucleotide sequence ID" value="NZ_QGGG01000001.1"/>
</dbReference>
<keyword evidence="4 9" id="KW-0812">Transmembrane</keyword>
<dbReference type="GO" id="GO:0006865">
    <property type="term" value="P:amino acid transport"/>
    <property type="evidence" value="ECO:0007669"/>
    <property type="project" value="UniProtKB-KW"/>
</dbReference>
<dbReference type="STRING" id="1192868.GCA_000304395_02969"/>
<evidence type="ECO:0000256" key="5">
    <source>
        <dbReference type="ARBA" id="ARBA00022970"/>
    </source>
</evidence>
<dbReference type="InterPro" id="IPR052157">
    <property type="entry name" value="BCAA_transport_permease"/>
</dbReference>
<evidence type="ECO:0000256" key="4">
    <source>
        <dbReference type="ARBA" id="ARBA00022692"/>
    </source>
</evidence>
<evidence type="ECO:0000313" key="11">
    <source>
        <dbReference type="Proteomes" id="UP000245396"/>
    </source>
</evidence>
<feature type="transmembrane region" description="Helical" evidence="9">
    <location>
        <begin position="61"/>
        <end position="84"/>
    </location>
</feature>
<comment type="similarity">
    <text evidence="8">Belongs to the binding-protein-dependent transport system permease family. LivHM subfamily.</text>
</comment>
<comment type="subcellular location">
    <subcellularLocation>
        <location evidence="1">Cell membrane</location>
        <topology evidence="1">Multi-pass membrane protein</topology>
    </subcellularLocation>
</comment>
<feature type="transmembrane region" description="Helical" evidence="9">
    <location>
        <begin position="96"/>
        <end position="118"/>
    </location>
</feature>
<dbReference type="Pfam" id="PF02653">
    <property type="entry name" value="BPD_transp_2"/>
    <property type="match status" value="1"/>
</dbReference>
<dbReference type="PANTHER" id="PTHR11795">
    <property type="entry name" value="BRANCHED-CHAIN AMINO ACID TRANSPORT SYSTEM PERMEASE PROTEIN LIVH"/>
    <property type="match status" value="1"/>
</dbReference>
<evidence type="ECO:0000256" key="9">
    <source>
        <dbReference type="SAM" id="Phobius"/>
    </source>
</evidence>
<dbReference type="EMBL" id="QGGG01000001">
    <property type="protein sequence ID" value="PWJ86493.1"/>
    <property type="molecule type" value="Genomic_DNA"/>
</dbReference>
<keyword evidence="3" id="KW-1003">Cell membrane</keyword>
<gene>
    <name evidence="10" type="ORF">C7441_101374</name>
</gene>
<protein>
    <submittedName>
        <fullName evidence="10">Amino acid/amide ABC transporter membrane protein 1 (HAAT family)</fullName>
    </submittedName>
</protein>
<evidence type="ECO:0000256" key="7">
    <source>
        <dbReference type="ARBA" id="ARBA00023136"/>
    </source>
</evidence>
<keyword evidence="5" id="KW-0029">Amino-acid transport</keyword>
<dbReference type="InterPro" id="IPR001851">
    <property type="entry name" value="ABC_transp_permease"/>
</dbReference>
<feature type="transmembrane region" description="Helical" evidence="9">
    <location>
        <begin position="37"/>
        <end position="55"/>
    </location>
</feature>
<evidence type="ECO:0000313" key="10">
    <source>
        <dbReference type="EMBL" id="PWJ86493.1"/>
    </source>
</evidence>
<name>A0A316CBF2_PSESE</name>
<organism evidence="10 11">
    <name type="scientific">Pseudaminobacter salicylatoxidans</name>
    <dbReference type="NCBI Taxonomy" id="93369"/>
    <lineage>
        <taxon>Bacteria</taxon>
        <taxon>Pseudomonadati</taxon>
        <taxon>Pseudomonadota</taxon>
        <taxon>Alphaproteobacteria</taxon>
        <taxon>Hyphomicrobiales</taxon>
        <taxon>Phyllobacteriaceae</taxon>
        <taxon>Pseudaminobacter</taxon>
    </lineage>
</organism>
<keyword evidence="2" id="KW-0813">Transport</keyword>
<evidence type="ECO:0000256" key="3">
    <source>
        <dbReference type="ARBA" id="ARBA00022475"/>
    </source>
</evidence>
<evidence type="ECO:0000256" key="1">
    <source>
        <dbReference type="ARBA" id="ARBA00004651"/>
    </source>
</evidence>
<dbReference type="GO" id="GO:0005886">
    <property type="term" value="C:plasma membrane"/>
    <property type="evidence" value="ECO:0007669"/>
    <property type="project" value="UniProtKB-SubCell"/>
</dbReference>
<sequence length="287" mass="30215">MQTVFSVGTDALAYGMVLFVISIGLSVTMGLMRVVNLAHGAFAMIGGYIASYAAQTLGLGYAVAILIAVVGTILIAIPVERFLYRRIYGAPELTQVLMTIGITFCVIGLANYVFGPTLKTIPLPELLRGPVDLGFRSIAAHKLFAIACGVVVAAALWFLIEKTAFGVKLRASVDNAAMAASLGVRTKIVYAVSFAVAVGLAAFGGIVGAELLPIEPYYALRYMVTFLVVVSVGGAGSIPGALLACLVLGGIDTTGRYLLPEYGEFFFYLAVIAIVCIFPRGLLGRKK</sequence>
<dbReference type="CDD" id="cd06582">
    <property type="entry name" value="TM_PBP1_LivH_like"/>
    <property type="match status" value="1"/>
</dbReference>
<accession>A0A316CBF2</accession>
<feature type="transmembrane region" description="Helical" evidence="9">
    <location>
        <begin position="12"/>
        <end position="32"/>
    </location>
</feature>
<keyword evidence="7 9" id="KW-0472">Membrane</keyword>
<dbReference type="GO" id="GO:0022857">
    <property type="term" value="F:transmembrane transporter activity"/>
    <property type="evidence" value="ECO:0007669"/>
    <property type="project" value="InterPro"/>
</dbReference>
<dbReference type="PANTHER" id="PTHR11795:SF442">
    <property type="entry name" value="ABC TRANSPORTER ATP-BINDING PROTEIN"/>
    <property type="match status" value="1"/>
</dbReference>
<evidence type="ECO:0000256" key="8">
    <source>
        <dbReference type="ARBA" id="ARBA00037998"/>
    </source>
</evidence>
<dbReference type="AlphaFoldDB" id="A0A316CBF2"/>
<feature type="transmembrane region" description="Helical" evidence="9">
    <location>
        <begin position="138"/>
        <end position="160"/>
    </location>
</feature>
<keyword evidence="6 9" id="KW-1133">Transmembrane helix</keyword>
<proteinExistence type="inferred from homology"/>
<feature type="transmembrane region" description="Helical" evidence="9">
    <location>
        <begin position="188"/>
        <end position="207"/>
    </location>
</feature>
<evidence type="ECO:0000256" key="2">
    <source>
        <dbReference type="ARBA" id="ARBA00022448"/>
    </source>
</evidence>
<reference evidence="10 11" key="1">
    <citation type="submission" date="2018-05" db="EMBL/GenBank/DDBJ databases">
        <title>Genomic Encyclopedia of Type Strains, Phase IV (KMG-IV): sequencing the most valuable type-strain genomes for metagenomic binning, comparative biology and taxonomic classification.</title>
        <authorList>
            <person name="Goeker M."/>
        </authorList>
    </citation>
    <scope>NUCLEOTIDE SEQUENCE [LARGE SCALE GENOMIC DNA]</scope>
    <source>
        <strain evidence="10 11">DSM 6986</strain>
    </source>
</reference>
<feature type="transmembrane region" description="Helical" evidence="9">
    <location>
        <begin position="265"/>
        <end position="283"/>
    </location>
</feature>